<dbReference type="Pfam" id="PF13400">
    <property type="entry name" value="Tad"/>
    <property type="match status" value="1"/>
</dbReference>
<keyword evidence="1" id="KW-0812">Transmembrane</keyword>
<reference evidence="3 4" key="1">
    <citation type="submission" date="2018-02" db="EMBL/GenBank/DDBJ databases">
        <title>Comparative genomes isolates from brazilian mangrove.</title>
        <authorList>
            <person name="Araujo J.E."/>
            <person name="Taketani R.G."/>
            <person name="Silva M.C.P."/>
            <person name="Loureco M.V."/>
            <person name="Andreote F.D."/>
        </authorList>
    </citation>
    <scope>NUCLEOTIDE SEQUENCE [LARGE SCALE GENOMIC DNA]</scope>
    <source>
        <strain evidence="3 4">NAP PRIS-MGV</strain>
    </source>
</reference>
<sequence>MSRRTSSTDEEKSCVRTARKRGIIVVLAAALMIVMMAMLAFSIDVGYMYTMQSQLQRSVDAATLAGAGSLINGEDASTDAIHEYLVRNPVGTQWKEYDNQPIADSVTHFMTNYSQGLDISYGDWDSNSQQVIPSTRPPSTVKVQMRYDNMPFFFGHLLGRDSFSISAQSAAAYQPRDIMVVLDLSGSMNDDSEFSAFGKLGVDSVTANQQQIYQDLGSPNYGNMKFTPQWAVAKGPAPQTSEQAQVSAEYQYSTVVVNSDKSFDRVRVRRSDGNTVTYYPSGNSGSFTPGGQVREVWAYSGKNGDGSNQVHYFNFTSRDTFAAALGLDQVSYPYSGNWSAYLDYCMSSSNQNKNAGFRYKFGYQNLIVFWLEQRSLNSQMPDMWKGSAQPITAVKNSVELFVHFIEESQSDDQMGLATYDGPDGESVLESTLTNNYSFITTQANRRQAGHYHNYTNISAGMKEAREELDARARPGAFKMIVLLTDGVANWNNGGYNISAARDAVIHEAHLSADRNYVIVTISLGAGADKDLMQQVADITTGSHFNIPGGQTVQEYAEDLTEVFQKIAAHRPLRLVQ</sequence>
<dbReference type="SUPFAM" id="SSF53300">
    <property type="entry name" value="vWA-like"/>
    <property type="match status" value="1"/>
</dbReference>
<dbReference type="InterPro" id="IPR002035">
    <property type="entry name" value="VWF_A"/>
</dbReference>
<dbReference type="RefSeq" id="WP_105355738.1">
    <property type="nucleotide sequence ID" value="NZ_PUIB01000017.1"/>
</dbReference>
<evidence type="ECO:0000313" key="4">
    <source>
        <dbReference type="Proteomes" id="UP000239388"/>
    </source>
</evidence>
<dbReference type="OrthoDB" id="226623at2"/>
<dbReference type="InterPro" id="IPR028087">
    <property type="entry name" value="Tad_N"/>
</dbReference>
<evidence type="ECO:0000259" key="2">
    <source>
        <dbReference type="PROSITE" id="PS50234"/>
    </source>
</evidence>
<name>A0A2S8FPG5_9BACT</name>
<dbReference type="Pfam" id="PF13519">
    <property type="entry name" value="VWA_2"/>
    <property type="match status" value="1"/>
</dbReference>
<dbReference type="SMART" id="SM00327">
    <property type="entry name" value="VWA"/>
    <property type="match status" value="1"/>
</dbReference>
<feature type="domain" description="VWFA" evidence="2">
    <location>
        <begin position="365"/>
        <end position="566"/>
    </location>
</feature>
<dbReference type="Gene3D" id="3.40.50.410">
    <property type="entry name" value="von Willebrand factor, type A domain"/>
    <property type="match status" value="1"/>
</dbReference>
<feature type="transmembrane region" description="Helical" evidence="1">
    <location>
        <begin position="21"/>
        <end position="49"/>
    </location>
</feature>
<keyword evidence="1" id="KW-1133">Transmembrane helix</keyword>
<keyword evidence="1" id="KW-0472">Membrane</keyword>
<gene>
    <name evidence="3" type="ORF">C5Y98_16900</name>
</gene>
<evidence type="ECO:0000313" key="3">
    <source>
        <dbReference type="EMBL" id="PQO33900.1"/>
    </source>
</evidence>
<dbReference type="AlphaFoldDB" id="A0A2S8FPG5"/>
<organism evidence="3 4">
    <name type="scientific">Blastopirellula marina</name>
    <dbReference type="NCBI Taxonomy" id="124"/>
    <lineage>
        <taxon>Bacteria</taxon>
        <taxon>Pseudomonadati</taxon>
        <taxon>Planctomycetota</taxon>
        <taxon>Planctomycetia</taxon>
        <taxon>Pirellulales</taxon>
        <taxon>Pirellulaceae</taxon>
        <taxon>Blastopirellula</taxon>
    </lineage>
</organism>
<dbReference type="Proteomes" id="UP000239388">
    <property type="component" value="Unassembled WGS sequence"/>
</dbReference>
<comment type="caution">
    <text evidence="3">The sequence shown here is derived from an EMBL/GenBank/DDBJ whole genome shotgun (WGS) entry which is preliminary data.</text>
</comment>
<dbReference type="PROSITE" id="PS50234">
    <property type="entry name" value="VWFA"/>
    <property type="match status" value="1"/>
</dbReference>
<dbReference type="CDD" id="cd00198">
    <property type="entry name" value="vWFA"/>
    <property type="match status" value="1"/>
</dbReference>
<dbReference type="InterPro" id="IPR036465">
    <property type="entry name" value="vWFA_dom_sf"/>
</dbReference>
<proteinExistence type="predicted"/>
<accession>A0A2S8FPG5</accession>
<protein>
    <recommendedName>
        <fullName evidence="2">VWFA domain-containing protein</fullName>
    </recommendedName>
</protein>
<dbReference type="EMBL" id="PUIB01000017">
    <property type="protein sequence ID" value="PQO33900.1"/>
    <property type="molecule type" value="Genomic_DNA"/>
</dbReference>
<evidence type="ECO:0000256" key="1">
    <source>
        <dbReference type="SAM" id="Phobius"/>
    </source>
</evidence>